<comment type="similarity">
    <text evidence="1">Belongs to the LysR transcriptional regulatory family.</text>
</comment>
<dbReference type="Pfam" id="PF00126">
    <property type="entry name" value="HTH_1"/>
    <property type="match status" value="1"/>
</dbReference>
<keyword evidence="2" id="KW-0805">Transcription regulation</keyword>
<evidence type="ECO:0000313" key="7">
    <source>
        <dbReference type="EMBL" id="RIY39252.1"/>
    </source>
</evidence>
<dbReference type="PRINTS" id="PR00039">
    <property type="entry name" value="HTHLYSR"/>
</dbReference>
<dbReference type="Gene3D" id="1.10.10.10">
    <property type="entry name" value="Winged helix-like DNA-binding domain superfamily/Winged helix DNA-binding domain"/>
    <property type="match status" value="1"/>
</dbReference>
<dbReference type="Pfam" id="PF03466">
    <property type="entry name" value="LysR_substrate"/>
    <property type="match status" value="1"/>
</dbReference>
<dbReference type="PANTHER" id="PTHR30118:SF15">
    <property type="entry name" value="TRANSCRIPTIONAL REGULATORY PROTEIN"/>
    <property type="match status" value="1"/>
</dbReference>
<dbReference type="InterPro" id="IPR000847">
    <property type="entry name" value="LysR_HTH_N"/>
</dbReference>
<evidence type="ECO:0000313" key="6">
    <source>
        <dbReference type="EMBL" id="RII84202.1"/>
    </source>
</evidence>
<evidence type="ECO:0000313" key="9">
    <source>
        <dbReference type="Proteomes" id="UP000266483"/>
    </source>
</evidence>
<dbReference type="PROSITE" id="PS50931">
    <property type="entry name" value="HTH_LYSR"/>
    <property type="match status" value="1"/>
</dbReference>
<dbReference type="InterPro" id="IPR050389">
    <property type="entry name" value="LysR-type_TF"/>
</dbReference>
<proteinExistence type="inferred from homology"/>
<evidence type="ECO:0000256" key="2">
    <source>
        <dbReference type="ARBA" id="ARBA00023015"/>
    </source>
</evidence>
<keyword evidence="9" id="KW-1185">Reference proteome</keyword>
<evidence type="ECO:0000256" key="3">
    <source>
        <dbReference type="ARBA" id="ARBA00023125"/>
    </source>
</evidence>
<protein>
    <recommendedName>
        <fullName evidence="5">HTH lysR-type domain-containing protein</fullName>
    </recommendedName>
</protein>
<keyword evidence="3" id="KW-0238">DNA-binding</keyword>
<organism evidence="7 8">
    <name type="scientific">Neopusillimonas maritima</name>
    <dbReference type="NCBI Taxonomy" id="2026239"/>
    <lineage>
        <taxon>Bacteria</taxon>
        <taxon>Pseudomonadati</taxon>
        <taxon>Pseudomonadota</taxon>
        <taxon>Betaproteobacteria</taxon>
        <taxon>Burkholderiales</taxon>
        <taxon>Alcaligenaceae</taxon>
        <taxon>Neopusillimonas</taxon>
    </lineage>
</organism>
<name>A0A3A1YM61_9BURK</name>
<accession>A0A3A1YM61</accession>
<evidence type="ECO:0000256" key="4">
    <source>
        <dbReference type="ARBA" id="ARBA00023163"/>
    </source>
</evidence>
<evidence type="ECO:0000313" key="8">
    <source>
        <dbReference type="Proteomes" id="UP000266206"/>
    </source>
</evidence>
<dbReference type="InterPro" id="IPR036390">
    <property type="entry name" value="WH_DNA-bd_sf"/>
</dbReference>
<dbReference type="EMBL" id="NQYH01000018">
    <property type="protein sequence ID" value="RIY39252.1"/>
    <property type="molecule type" value="Genomic_DNA"/>
</dbReference>
<dbReference type="EMBL" id="NQOU01000001">
    <property type="protein sequence ID" value="RII84202.1"/>
    <property type="molecule type" value="Genomic_DNA"/>
</dbReference>
<dbReference type="InterPro" id="IPR036388">
    <property type="entry name" value="WH-like_DNA-bd_sf"/>
</dbReference>
<dbReference type="InterPro" id="IPR005119">
    <property type="entry name" value="LysR_subst-bd"/>
</dbReference>
<sequence>MKKLANIDLKLLQLFDEICKTRNLSRAAENLNLTQPAVSLALGRLRQHFGDPLFVRVGGKMVPTPIAEQLHELVANAIALLEATMAYQPRFDPASDARLFRIAMTDVGQIVVLPHILNTFRDIAPHIQVDVITITNEIADQLQHGDVDLALGFVPDLDGRYVQQKLFEDGFACLVREDHPRVKEALTVRSFQDEEHVIVKTSGTGHLIIEHNLQQQGLKRKVGVQVPNFIGVATVVGSSNLIATLPGRAAKLLARAHGVRVMKLPVDMPSYHVRQSWHERMQHDPAHKWLRKTVAEIFGSN</sequence>
<reference evidence="8 9" key="1">
    <citation type="submission" date="2017-08" db="EMBL/GenBank/DDBJ databases">
        <title>Pusillimonas indicus sp. nov., a member of the family Alcaligenaceae isolated from surface seawater.</title>
        <authorList>
            <person name="Li J."/>
        </authorList>
    </citation>
    <scope>NUCLEOTIDE SEQUENCE [LARGE SCALE GENOMIC DNA]</scope>
    <source>
        <strain evidence="6 9">17-4A</strain>
        <strain evidence="7 8">L52-1-41</strain>
    </source>
</reference>
<gene>
    <name evidence="6" type="ORF">CJO09_02970</name>
    <name evidence="7" type="ORF">CJP73_14770</name>
</gene>
<dbReference type="OrthoDB" id="8924032at2"/>
<dbReference type="Proteomes" id="UP000266483">
    <property type="component" value="Unassembled WGS sequence"/>
</dbReference>
<dbReference type="RefSeq" id="WP_119441003.1">
    <property type="nucleotide sequence ID" value="NZ_CP170494.1"/>
</dbReference>
<dbReference type="SUPFAM" id="SSF53850">
    <property type="entry name" value="Periplasmic binding protein-like II"/>
    <property type="match status" value="1"/>
</dbReference>
<dbReference type="PANTHER" id="PTHR30118">
    <property type="entry name" value="HTH-TYPE TRANSCRIPTIONAL REGULATOR LEUO-RELATED"/>
    <property type="match status" value="1"/>
</dbReference>
<evidence type="ECO:0000256" key="1">
    <source>
        <dbReference type="ARBA" id="ARBA00009437"/>
    </source>
</evidence>
<dbReference type="GO" id="GO:0003677">
    <property type="term" value="F:DNA binding"/>
    <property type="evidence" value="ECO:0007669"/>
    <property type="project" value="UniProtKB-KW"/>
</dbReference>
<keyword evidence="4" id="KW-0804">Transcription</keyword>
<comment type="caution">
    <text evidence="7">The sequence shown here is derived from an EMBL/GenBank/DDBJ whole genome shotgun (WGS) entry which is preliminary data.</text>
</comment>
<dbReference type="GO" id="GO:0003700">
    <property type="term" value="F:DNA-binding transcription factor activity"/>
    <property type="evidence" value="ECO:0007669"/>
    <property type="project" value="InterPro"/>
</dbReference>
<dbReference type="AlphaFoldDB" id="A0A3A1YM61"/>
<dbReference type="Gene3D" id="3.40.190.10">
    <property type="entry name" value="Periplasmic binding protein-like II"/>
    <property type="match status" value="2"/>
</dbReference>
<evidence type="ECO:0000259" key="5">
    <source>
        <dbReference type="PROSITE" id="PS50931"/>
    </source>
</evidence>
<dbReference type="SUPFAM" id="SSF46785">
    <property type="entry name" value="Winged helix' DNA-binding domain"/>
    <property type="match status" value="1"/>
</dbReference>
<dbReference type="CDD" id="cd08459">
    <property type="entry name" value="PBP2_DntR_NahR_LinR_like"/>
    <property type="match status" value="1"/>
</dbReference>
<feature type="domain" description="HTH lysR-type" evidence="5">
    <location>
        <begin position="7"/>
        <end position="64"/>
    </location>
</feature>
<dbReference type="Proteomes" id="UP000266206">
    <property type="component" value="Unassembled WGS sequence"/>
</dbReference>